<keyword evidence="3" id="KW-0813">Transport</keyword>
<dbReference type="eggNOG" id="KOG1485">
    <property type="taxonomic scope" value="Eukaryota"/>
</dbReference>
<feature type="domain" description="Cation efflux protein transmembrane" evidence="9">
    <location>
        <begin position="72"/>
        <end position="297"/>
    </location>
</feature>
<dbReference type="GO" id="GO:0016020">
    <property type="term" value="C:membrane"/>
    <property type="evidence" value="ECO:0000318"/>
    <property type="project" value="GO_Central"/>
</dbReference>
<evidence type="ECO:0000259" key="10">
    <source>
        <dbReference type="Pfam" id="PF16916"/>
    </source>
</evidence>
<reference evidence="11 12" key="1">
    <citation type="journal article" date="2011" name="Science">
        <title>The Selaginella genome identifies genetic changes associated with the evolution of vascular plants.</title>
        <authorList>
            <person name="Banks J.A."/>
            <person name="Nishiyama T."/>
            <person name="Hasebe M."/>
            <person name="Bowman J.L."/>
            <person name="Gribskov M."/>
            <person name="dePamphilis C."/>
            <person name="Albert V.A."/>
            <person name="Aono N."/>
            <person name="Aoyama T."/>
            <person name="Ambrose B.A."/>
            <person name="Ashton N.W."/>
            <person name="Axtell M.J."/>
            <person name="Barker E."/>
            <person name="Barker M.S."/>
            <person name="Bennetzen J.L."/>
            <person name="Bonawitz N.D."/>
            <person name="Chapple C."/>
            <person name="Cheng C."/>
            <person name="Correa L.G."/>
            <person name="Dacre M."/>
            <person name="DeBarry J."/>
            <person name="Dreyer I."/>
            <person name="Elias M."/>
            <person name="Engstrom E.M."/>
            <person name="Estelle M."/>
            <person name="Feng L."/>
            <person name="Finet C."/>
            <person name="Floyd S.K."/>
            <person name="Frommer W.B."/>
            <person name="Fujita T."/>
            <person name="Gramzow L."/>
            <person name="Gutensohn M."/>
            <person name="Harholt J."/>
            <person name="Hattori M."/>
            <person name="Heyl A."/>
            <person name="Hirai T."/>
            <person name="Hiwatashi Y."/>
            <person name="Ishikawa M."/>
            <person name="Iwata M."/>
            <person name="Karol K.G."/>
            <person name="Koehler B."/>
            <person name="Kolukisaoglu U."/>
            <person name="Kubo M."/>
            <person name="Kurata T."/>
            <person name="Lalonde S."/>
            <person name="Li K."/>
            <person name="Li Y."/>
            <person name="Litt A."/>
            <person name="Lyons E."/>
            <person name="Manning G."/>
            <person name="Maruyama T."/>
            <person name="Michael T.P."/>
            <person name="Mikami K."/>
            <person name="Miyazaki S."/>
            <person name="Morinaga S."/>
            <person name="Murata T."/>
            <person name="Mueller-Roeber B."/>
            <person name="Nelson D.R."/>
            <person name="Obara M."/>
            <person name="Oguri Y."/>
            <person name="Olmstead R.G."/>
            <person name="Onodera N."/>
            <person name="Petersen B.L."/>
            <person name="Pils B."/>
            <person name="Prigge M."/>
            <person name="Rensing S.A."/>
            <person name="Riano-Pachon D.M."/>
            <person name="Roberts A.W."/>
            <person name="Sato Y."/>
            <person name="Scheller H.V."/>
            <person name="Schulz B."/>
            <person name="Schulz C."/>
            <person name="Shakirov E.V."/>
            <person name="Shibagaki N."/>
            <person name="Shinohara N."/>
            <person name="Shippen D.E."/>
            <person name="Soerensen I."/>
            <person name="Sotooka R."/>
            <person name="Sugimoto N."/>
            <person name="Sugita M."/>
            <person name="Sumikawa N."/>
            <person name="Tanurdzic M."/>
            <person name="Theissen G."/>
            <person name="Ulvskov P."/>
            <person name="Wakazuki S."/>
            <person name="Weng J.K."/>
            <person name="Willats W.W."/>
            <person name="Wipf D."/>
            <person name="Wolf P.G."/>
            <person name="Yang L."/>
            <person name="Zimmer A.D."/>
            <person name="Zhu Q."/>
            <person name="Mitros T."/>
            <person name="Hellsten U."/>
            <person name="Loque D."/>
            <person name="Otillar R."/>
            <person name="Salamov A."/>
            <person name="Schmutz J."/>
            <person name="Shapiro H."/>
            <person name="Lindquist E."/>
            <person name="Lucas S."/>
            <person name="Rokhsar D."/>
            <person name="Grigoriev I.V."/>
        </authorList>
    </citation>
    <scope>NUCLEOTIDE SEQUENCE [LARGE SCALE GENOMIC DNA]</scope>
</reference>
<dbReference type="HOGENOM" id="CLU_013430_13_0_1"/>
<dbReference type="Proteomes" id="UP000001514">
    <property type="component" value="Unassembled WGS sequence"/>
</dbReference>
<evidence type="ECO:0000313" key="12">
    <source>
        <dbReference type="Proteomes" id="UP000001514"/>
    </source>
</evidence>
<accession>D8RQY7</accession>
<evidence type="ECO:0000256" key="4">
    <source>
        <dbReference type="ARBA" id="ARBA00022554"/>
    </source>
</evidence>
<organism evidence="12">
    <name type="scientific">Selaginella moellendorffii</name>
    <name type="common">Spikemoss</name>
    <dbReference type="NCBI Taxonomy" id="88036"/>
    <lineage>
        <taxon>Eukaryota</taxon>
        <taxon>Viridiplantae</taxon>
        <taxon>Streptophyta</taxon>
        <taxon>Embryophyta</taxon>
        <taxon>Tracheophyta</taxon>
        <taxon>Lycopodiopsida</taxon>
        <taxon>Selaginellales</taxon>
        <taxon>Selaginellaceae</taxon>
        <taxon>Selaginella</taxon>
    </lineage>
</organism>
<evidence type="ECO:0000256" key="1">
    <source>
        <dbReference type="ARBA" id="ARBA00003168"/>
    </source>
</evidence>
<dbReference type="InterPro" id="IPR027469">
    <property type="entry name" value="Cation_efflux_TMD_sf"/>
</dbReference>
<dbReference type="InterPro" id="IPR058533">
    <property type="entry name" value="Cation_efflux_TM"/>
</dbReference>
<feature type="domain" description="Cation efflux protein cytoplasmic" evidence="10">
    <location>
        <begin position="303"/>
        <end position="378"/>
    </location>
</feature>
<protein>
    <submittedName>
        <fullName evidence="11">Uncharacterized protein SmMTP6</fullName>
    </submittedName>
</protein>
<dbReference type="PANTHER" id="PTHR43840">
    <property type="entry name" value="MITOCHONDRIAL METAL TRANSPORTER 1-RELATED"/>
    <property type="match status" value="1"/>
</dbReference>
<dbReference type="Pfam" id="PF16916">
    <property type="entry name" value="ZT_dimer"/>
    <property type="match status" value="1"/>
</dbReference>
<dbReference type="InterPro" id="IPR050291">
    <property type="entry name" value="CDF_Transporter"/>
</dbReference>
<comment type="function">
    <text evidence="1">Involved in sequestration of excess metal in the cytoplasm into vacuoles to maintain metal homeostasis.</text>
</comment>
<evidence type="ECO:0000256" key="8">
    <source>
        <dbReference type="SAM" id="MobiDB-lite"/>
    </source>
</evidence>
<dbReference type="EMBL" id="GL377587">
    <property type="protein sequence ID" value="EFJ25153.1"/>
    <property type="molecule type" value="Genomic_DNA"/>
</dbReference>
<evidence type="ECO:0000256" key="3">
    <source>
        <dbReference type="ARBA" id="ARBA00022448"/>
    </source>
</evidence>
<dbReference type="PANTHER" id="PTHR43840:SF15">
    <property type="entry name" value="MITOCHONDRIAL METAL TRANSPORTER 1-RELATED"/>
    <property type="match status" value="1"/>
</dbReference>
<dbReference type="GO" id="GO:0008324">
    <property type="term" value="F:monoatomic cation transmembrane transporter activity"/>
    <property type="evidence" value="ECO:0000318"/>
    <property type="project" value="GO_Central"/>
</dbReference>
<dbReference type="InterPro" id="IPR027470">
    <property type="entry name" value="Cation_efflux_CTD"/>
</dbReference>
<keyword evidence="7" id="KW-0472">Membrane</keyword>
<dbReference type="InterPro" id="IPR036837">
    <property type="entry name" value="Cation_efflux_CTD_sf"/>
</dbReference>
<sequence>MSPLCRRKLRLPIARLRPLDFIFKADRDDSDGGISLAPAGARTHMGHAHHHHHKGAAVGDARSKAGEHIARIGLLADSSLAVLKGSAGYLSGSTALVADAAHSFSDIVLSAVALLSIKAGRIPRDKEHPYGHGKFETLGALGISGMLLLTGCGIAWHAVEVIQSVLSTADMTTGLDFLSKNSSDHHEDDHGSSGHHHHGLDSEHLQLALSAAVTSIGVKEGLYWATKRVGETQGSQLLKANAWHHRSDAISSIVALIGVGGTMIGVPWLDPAAGIVVSGMIVKAGIGTGYHSLQELVDKGVSESVLAPIRESVLQVEGVQNCHDLRGRRAGSYVYIDAHIEVDPWLSVSAAHNIGEAVRRRIHEYHPEVAESYVHIDPAKDWKVDEAEDEEAASAQETSTVAESDANDKCSRLQPSVEKDIRNVLSSKFQDVTLKHVTCHFLKGRVVAQVEVSMTPDMLIRQRAKDIEHEIVSQVPDVSTVKMQLTLKD</sequence>
<feature type="compositionally biased region" description="Basic residues" evidence="8">
    <location>
        <begin position="44"/>
        <end position="55"/>
    </location>
</feature>
<dbReference type="GO" id="GO:0005774">
    <property type="term" value="C:vacuolar membrane"/>
    <property type="evidence" value="ECO:0007669"/>
    <property type="project" value="UniProtKB-SubCell"/>
</dbReference>
<feature type="region of interest" description="Disordered" evidence="8">
    <location>
        <begin position="34"/>
        <end position="60"/>
    </location>
</feature>
<keyword evidence="12" id="KW-1185">Reference proteome</keyword>
<dbReference type="Gene3D" id="1.20.1510.10">
    <property type="entry name" value="Cation efflux protein transmembrane domain"/>
    <property type="match status" value="1"/>
</dbReference>
<dbReference type="FunCoup" id="D8RQY7">
    <property type="interactions" value="1244"/>
</dbReference>
<dbReference type="Gramene" id="EFJ25153">
    <property type="protein sequence ID" value="EFJ25153"/>
    <property type="gene ID" value="SELMODRAFT_453386"/>
</dbReference>
<dbReference type="SUPFAM" id="SSF160240">
    <property type="entry name" value="Cation efflux protein cytoplasmic domain-like"/>
    <property type="match status" value="1"/>
</dbReference>
<comment type="subcellular location">
    <subcellularLocation>
        <location evidence="2">Vacuole membrane</location>
        <topology evidence="2">Multi-pass membrane protein</topology>
    </subcellularLocation>
</comment>
<dbReference type="InterPro" id="IPR002524">
    <property type="entry name" value="Cation_efflux"/>
</dbReference>
<gene>
    <name evidence="11" type="primary">SmMTP6</name>
    <name evidence="11" type="ORF">SELMODRAFT_453386</name>
</gene>
<evidence type="ECO:0000256" key="7">
    <source>
        <dbReference type="ARBA" id="ARBA00023136"/>
    </source>
</evidence>
<dbReference type="FunFam" id="3.30.70.1350:FF:000008">
    <property type="entry name" value="Metal tolerance protein C1"/>
    <property type="match status" value="1"/>
</dbReference>
<dbReference type="Pfam" id="PF01545">
    <property type="entry name" value="Cation_efflux"/>
    <property type="match status" value="1"/>
</dbReference>
<dbReference type="InParanoid" id="D8RQY7"/>
<dbReference type="SUPFAM" id="SSF161111">
    <property type="entry name" value="Cation efflux protein transmembrane domain-like"/>
    <property type="match status" value="1"/>
</dbReference>
<evidence type="ECO:0000256" key="2">
    <source>
        <dbReference type="ARBA" id="ARBA00004128"/>
    </source>
</evidence>
<evidence type="ECO:0000259" key="9">
    <source>
        <dbReference type="Pfam" id="PF01545"/>
    </source>
</evidence>
<evidence type="ECO:0000313" key="11">
    <source>
        <dbReference type="EMBL" id="EFJ25153.1"/>
    </source>
</evidence>
<evidence type="ECO:0000256" key="6">
    <source>
        <dbReference type="ARBA" id="ARBA00022989"/>
    </source>
</evidence>
<dbReference type="FunFam" id="1.20.1510.10:FF:000023">
    <property type="entry name" value="Metal tolerance protein C1"/>
    <property type="match status" value="1"/>
</dbReference>
<dbReference type="NCBIfam" id="TIGR01297">
    <property type="entry name" value="CDF"/>
    <property type="match status" value="1"/>
</dbReference>
<dbReference type="AlphaFoldDB" id="D8RQY7"/>
<evidence type="ECO:0000256" key="5">
    <source>
        <dbReference type="ARBA" id="ARBA00022692"/>
    </source>
</evidence>
<dbReference type="STRING" id="88036.D8RQY7"/>
<dbReference type="KEGG" id="smo:SELMODRAFT_453386"/>
<keyword evidence="6" id="KW-1133">Transmembrane helix</keyword>
<keyword evidence="5" id="KW-0812">Transmembrane</keyword>
<proteinExistence type="predicted"/>
<dbReference type="OMA" id="RNSEAIP"/>
<name>D8RQY7_SELML</name>
<keyword evidence="4" id="KW-0926">Vacuole</keyword>
<dbReference type="Gene3D" id="3.30.70.1350">
    <property type="entry name" value="Cation efflux protein, cytoplasmic domain"/>
    <property type="match status" value="1"/>
</dbReference>